<reference evidence="1" key="1">
    <citation type="submission" date="2021-01" db="EMBL/GenBank/DDBJ databases">
        <authorList>
            <person name="Corre E."/>
            <person name="Pelletier E."/>
            <person name="Niang G."/>
            <person name="Scheremetjew M."/>
            <person name="Finn R."/>
            <person name="Kale V."/>
            <person name="Holt S."/>
            <person name="Cochrane G."/>
            <person name="Meng A."/>
            <person name="Brown T."/>
            <person name="Cohen L."/>
        </authorList>
    </citation>
    <scope>NUCLEOTIDE SEQUENCE</scope>
    <source>
        <strain evidence="1">E4-10</strain>
    </source>
</reference>
<protein>
    <submittedName>
        <fullName evidence="1">Uncharacterized protein</fullName>
    </submittedName>
</protein>
<name>A0A7S0JVB1_CAFRO</name>
<sequence length="315" mass="30525">MVSSSDASAAGVSGWLMLSTGTTQSGVSGSISVVTGAATDGAAGSLLLQAGDASSASFDGGSISLVPGAGTAPANGGNVVLQNSAGQDFITLAPSTLTISAASAALSMSATNDVLLSSTSGALSLMSDTDAVTLQGSSGVSIVSENKLNSGSITIAPGTGTGTGSGTGGSVSIIAGGTALIGGNVVISEGTGSGTDGYVSIGSAGSQSRGFVVGQFTAELSATDLTAQTCATYSVTLSTLSSSMSWAASTSDVVFISPLGTTSDSRQFTLRAKVKTPATSELEIVACNHHPTTDLAFSTSDVYSLFVILTPKTPS</sequence>
<proteinExistence type="predicted"/>
<organism evidence="1">
    <name type="scientific">Cafeteria roenbergensis</name>
    <name type="common">Marine flagellate</name>
    <dbReference type="NCBI Taxonomy" id="33653"/>
    <lineage>
        <taxon>Eukaryota</taxon>
        <taxon>Sar</taxon>
        <taxon>Stramenopiles</taxon>
        <taxon>Bigyra</taxon>
        <taxon>Opalozoa</taxon>
        <taxon>Bicosoecida</taxon>
        <taxon>Cafeteriaceae</taxon>
        <taxon>Cafeteria</taxon>
    </lineage>
</organism>
<dbReference type="EMBL" id="HBET01009968">
    <property type="protein sequence ID" value="CAD8562440.1"/>
    <property type="molecule type" value="Transcribed_RNA"/>
</dbReference>
<evidence type="ECO:0000313" key="1">
    <source>
        <dbReference type="EMBL" id="CAD8562440.1"/>
    </source>
</evidence>
<gene>
    <name evidence="1" type="ORF">CROE0942_LOCUS6817</name>
</gene>
<accession>A0A7S0JVB1</accession>
<dbReference type="AlphaFoldDB" id="A0A7S0JVB1"/>